<dbReference type="SUPFAM" id="SSF51735">
    <property type="entry name" value="NAD(P)-binding Rossmann-fold domains"/>
    <property type="match status" value="1"/>
</dbReference>
<comment type="similarity">
    <text evidence="1">Belongs to the short-chain dehydrogenases/reductases (SDR) family.</text>
</comment>
<evidence type="ECO:0000313" key="2">
    <source>
        <dbReference type="EMBL" id="ATI43623.1"/>
    </source>
</evidence>
<dbReference type="PRINTS" id="PR00081">
    <property type="entry name" value="GDHRDH"/>
</dbReference>
<dbReference type="FunFam" id="3.40.50.720:FF:000084">
    <property type="entry name" value="Short-chain dehydrogenase reductase"/>
    <property type="match status" value="1"/>
</dbReference>
<dbReference type="Proteomes" id="UP000219050">
    <property type="component" value="Plasmid pDY25-A"/>
</dbReference>
<dbReference type="AlphaFoldDB" id="A0A291M3R0"/>
<dbReference type="EMBL" id="CP021405">
    <property type="protein sequence ID" value="ATI43623.1"/>
    <property type="molecule type" value="Genomic_DNA"/>
</dbReference>
<name>A0A291M3R0_9RHOB</name>
<dbReference type="InterPro" id="IPR050259">
    <property type="entry name" value="SDR"/>
</dbReference>
<dbReference type="InterPro" id="IPR002347">
    <property type="entry name" value="SDR_fam"/>
</dbReference>
<dbReference type="OrthoDB" id="9804774at2"/>
<dbReference type="KEGG" id="cmag:CBW24_15860"/>
<evidence type="ECO:0000313" key="3">
    <source>
        <dbReference type="Proteomes" id="UP000219050"/>
    </source>
</evidence>
<organism evidence="2 3">
    <name type="scientific">Pacificitalea manganoxidans</name>
    <dbReference type="NCBI Taxonomy" id="1411902"/>
    <lineage>
        <taxon>Bacteria</taxon>
        <taxon>Pseudomonadati</taxon>
        <taxon>Pseudomonadota</taxon>
        <taxon>Alphaproteobacteria</taxon>
        <taxon>Rhodobacterales</taxon>
        <taxon>Paracoccaceae</taxon>
        <taxon>Pacificitalea</taxon>
    </lineage>
</organism>
<dbReference type="PRINTS" id="PR00080">
    <property type="entry name" value="SDRFAMILY"/>
</dbReference>
<dbReference type="RefSeq" id="WP_088664204.1">
    <property type="nucleotide sequence ID" value="NZ_CP021405.1"/>
</dbReference>
<evidence type="ECO:0000256" key="1">
    <source>
        <dbReference type="ARBA" id="ARBA00006484"/>
    </source>
</evidence>
<keyword evidence="2" id="KW-0614">Plasmid</keyword>
<protein>
    <submittedName>
        <fullName evidence="2">3-oxoacyl-ACP reductase</fullName>
    </submittedName>
</protein>
<proteinExistence type="inferred from homology"/>
<dbReference type="Pfam" id="PF13561">
    <property type="entry name" value="adh_short_C2"/>
    <property type="match status" value="1"/>
</dbReference>
<geneLocation type="plasmid" evidence="3">
    <name>pdy25-a</name>
</geneLocation>
<dbReference type="PANTHER" id="PTHR42879">
    <property type="entry name" value="3-OXOACYL-(ACYL-CARRIER-PROTEIN) REDUCTASE"/>
    <property type="match status" value="1"/>
</dbReference>
<gene>
    <name evidence="2" type="ORF">CBW24_15860</name>
</gene>
<dbReference type="Gene3D" id="3.40.50.720">
    <property type="entry name" value="NAD(P)-binding Rossmann-like Domain"/>
    <property type="match status" value="1"/>
</dbReference>
<dbReference type="InterPro" id="IPR036291">
    <property type="entry name" value="NAD(P)-bd_dom_sf"/>
</dbReference>
<sequence>MTIKDSALAGKTAFISGSGRNIGRAIAVQLAARGANVVINGVSNRDACDETARMVEAEGAQALVVMGNMGDANAIRSMTDAALERFGTIDILVNNAAVRPHRPYLETPKSEWDEVIDTGLTAAFHTSQAFLPGMVENGWGRIISMTGMKAIKGYFEGAPISVAKHGLWGLTKALATEFGPQGVTVNAVSPGQILTEGRDGTDPKKLAPIPVGYMGDPEDVAAVVTFLASPESRFVTGQMIGANGGQAT</sequence>
<reference evidence="2 3" key="1">
    <citation type="submission" date="2017-05" db="EMBL/GenBank/DDBJ databases">
        <title>Comparative genomic and metabolic analysis of manganese-oxidizing mechanisms in Celeribater manganoxidans DY25T: its adaption to the environment of polymetallic nodule.</title>
        <authorList>
            <person name="Wang X."/>
        </authorList>
    </citation>
    <scope>NUCLEOTIDE SEQUENCE [LARGE SCALE GENOMIC DNA]</scope>
    <source>
        <strain evidence="2 3">DY25</strain>
        <plasmid evidence="3">pdy25-a</plasmid>
    </source>
</reference>
<dbReference type="PANTHER" id="PTHR42879:SF2">
    <property type="entry name" value="3-OXOACYL-[ACYL-CARRIER-PROTEIN] REDUCTASE FABG"/>
    <property type="match status" value="1"/>
</dbReference>
<accession>A0A291M3R0</accession>
<keyword evidence="3" id="KW-1185">Reference proteome</keyword>